<gene>
    <name evidence="2" type="ORF">RFI_08284</name>
</gene>
<accession>X6NSV7</accession>
<reference evidence="2 3" key="1">
    <citation type="journal article" date="2013" name="Curr. Biol.">
        <title>The Genome of the Foraminiferan Reticulomyxa filosa.</title>
        <authorList>
            <person name="Glockner G."/>
            <person name="Hulsmann N."/>
            <person name="Schleicher M."/>
            <person name="Noegel A.A."/>
            <person name="Eichinger L."/>
            <person name="Gallinger C."/>
            <person name="Pawlowski J."/>
            <person name="Sierra R."/>
            <person name="Euteneuer U."/>
            <person name="Pillet L."/>
            <person name="Moustafa A."/>
            <person name="Platzer M."/>
            <person name="Groth M."/>
            <person name="Szafranski K."/>
            <person name="Schliwa M."/>
        </authorList>
    </citation>
    <scope>NUCLEOTIDE SEQUENCE [LARGE SCALE GENOMIC DNA]</scope>
</reference>
<dbReference type="Proteomes" id="UP000023152">
    <property type="component" value="Unassembled WGS sequence"/>
</dbReference>
<evidence type="ECO:0000313" key="3">
    <source>
        <dbReference type="Proteomes" id="UP000023152"/>
    </source>
</evidence>
<dbReference type="SUPFAM" id="SSF48371">
    <property type="entry name" value="ARM repeat"/>
    <property type="match status" value="1"/>
</dbReference>
<keyword evidence="3" id="KW-1185">Reference proteome</keyword>
<keyword evidence="1" id="KW-0472">Membrane</keyword>
<protein>
    <submittedName>
        <fullName evidence="2">Uncharacterized protein</fullName>
    </submittedName>
</protein>
<name>X6NSV7_RETFI</name>
<feature type="transmembrane region" description="Helical" evidence="1">
    <location>
        <begin position="43"/>
        <end position="66"/>
    </location>
</feature>
<dbReference type="InterPro" id="IPR011989">
    <property type="entry name" value="ARM-like"/>
</dbReference>
<proteinExistence type="predicted"/>
<evidence type="ECO:0000313" key="2">
    <source>
        <dbReference type="EMBL" id="ETO28844.1"/>
    </source>
</evidence>
<keyword evidence="1" id="KW-0812">Transmembrane</keyword>
<dbReference type="InterPro" id="IPR016024">
    <property type="entry name" value="ARM-type_fold"/>
</dbReference>
<feature type="transmembrane region" description="Helical" evidence="1">
    <location>
        <begin position="12"/>
        <end position="31"/>
    </location>
</feature>
<dbReference type="AlphaFoldDB" id="X6NSV7"/>
<dbReference type="Gene3D" id="1.25.10.10">
    <property type="entry name" value="Leucine-rich Repeat Variant"/>
    <property type="match status" value="1"/>
</dbReference>
<evidence type="ECO:0000256" key="1">
    <source>
        <dbReference type="SAM" id="Phobius"/>
    </source>
</evidence>
<comment type="caution">
    <text evidence="2">The sequence shown here is derived from an EMBL/GenBank/DDBJ whole genome shotgun (WGS) entry which is preliminary data.</text>
</comment>
<organism evidence="2 3">
    <name type="scientific">Reticulomyxa filosa</name>
    <dbReference type="NCBI Taxonomy" id="46433"/>
    <lineage>
        <taxon>Eukaryota</taxon>
        <taxon>Sar</taxon>
        <taxon>Rhizaria</taxon>
        <taxon>Retaria</taxon>
        <taxon>Foraminifera</taxon>
        <taxon>Monothalamids</taxon>
        <taxon>Reticulomyxidae</taxon>
        <taxon>Reticulomyxa</taxon>
    </lineage>
</organism>
<sequence>MRKAIGKLHILLLQRSGSSTTAIIPIVWALGRSGNNVLKKVEFYLAQLTFFFFFFVLPCPLSLFFLKKKKALLSIWQSDKPRDLRCIAAVKFKNDCEAIWSFSQLRSSENVKERKEEKTQCKAILLKNFQKESDEMVSASARNKIEDEGGWPELFPYLTECLKQASSKLCGIEMYKTLLVLNDICDDINSARMLVFVDFFNYLSKNMLPILCPLWDQLFQALFAKIGKCSVQELQMIFKMCEFTSNSIQIIMSKSHPISFVKDSIVKKFFVFFFNN</sequence>
<dbReference type="OrthoDB" id="361693at2759"/>
<dbReference type="EMBL" id="ASPP01006425">
    <property type="protein sequence ID" value="ETO28844.1"/>
    <property type="molecule type" value="Genomic_DNA"/>
</dbReference>
<keyword evidence="1" id="KW-1133">Transmembrane helix</keyword>